<dbReference type="OrthoDB" id="9816048at2"/>
<evidence type="ECO:0000259" key="8">
    <source>
        <dbReference type="Pfam" id="PF01757"/>
    </source>
</evidence>
<evidence type="ECO:0000313" key="9">
    <source>
        <dbReference type="EMBL" id="KGI22373.1"/>
    </source>
</evidence>
<dbReference type="PANTHER" id="PTHR40074">
    <property type="entry name" value="O-ACETYLTRANSFERASE WECH"/>
    <property type="match status" value="1"/>
</dbReference>
<comment type="subcellular location">
    <subcellularLocation>
        <location evidence="1">Cell membrane</location>
        <topology evidence="1">Multi-pass membrane protein</topology>
    </subcellularLocation>
</comment>
<comment type="caution">
    <text evidence="9">The sequence shown here is derived from an EMBL/GenBank/DDBJ whole genome shotgun (WGS) entry which is preliminary data.</text>
</comment>
<feature type="transmembrane region" description="Helical" evidence="7">
    <location>
        <begin position="76"/>
        <end position="99"/>
    </location>
</feature>
<evidence type="ECO:0000256" key="7">
    <source>
        <dbReference type="SAM" id="Phobius"/>
    </source>
</evidence>
<feature type="transmembrane region" description="Helical" evidence="7">
    <location>
        <begin position="45"/>
        <end position="64"/>
    </location>
</feature>
<dbReference type="PANTHER" id="PTHR40074:SF2">
    <property type="entry name" value="O-ACETYLTRANSFERASE WECH"/>
    <property type="match status" value="1"/>
</dbReference>
<name>A0A098YUR0_9BACT</name>
<feature type="transmembrane region" description="Helical" evidence="7">
    <location>
        <begin position="130"/>
        <end position="148"/>
    </location>
</feature>
<feature type="transmembrane region" description="Helical" evidence="7">
    <location>
        <begin position="296"/>
        <end position="317"/>
    </location>
</feature>
<feature type="transmembrane region" description="Helical" evidence="7">
    <location>
        <begin position="12"/>
        <end position="33"/>
    </location>
</feature>
<evidence type="ECO:0000256" key="1">
    <source>
        <dbReference type="ARBA" id="ARBA00004651"/>
    </source>
</evidence>
<sequence length="327" mass="37574">MEKTRIFCIDALKAFAILAVITGHLPSYCYYGWNIEPNPSSLADFVGLFHMPLFMLLSGLVTNVQQFSLAKKMKLLIPFFVFGLLFTYTMGGGNVVYFITNEAKAGYWFLWVLPLYFVLLYVIRKLHLPFIDGAVIVQVLLMVLHFYFRRTEVGTTLSTDHLWALWPFFSLGVFLKNKEWRHWQVNKLIPVFAILSLASLITLNRIGGGNEILLKLYTALVGSPLCLFFLSLFVWLEQQFKGKTSRVKSMLKRIGTLIGTNTLQIYVIHYFLIMPFNLKMFGNYMIENNLVALEYLISPLLSVMIAILCVYISKALYAMRLGFVFGR</sequence>
<dbReference type="EMBL" id="JRPQ01000072">
    <property type="protein sequence ID" value="KGI22373.1"/>
    <property type="molecule type" value="Genomic_DNA"/>
</dbReference>
<dbReference type="Proteomes" id="UP000029723">
    <property type="component" value="Unassembled WGS sequence"/>
</dbReference>
<keyword evidence="6 7" id="KW-0472">Membrane</keyword>
<feature type="domain" description="Acyltransferase 3" evidence="8">
    <location>
        <begin position="8"/>
        <end position="309"/>
    </location>
</feature>
<dbReference type="GO" id="GO:0009246">
    <property type="term" value="P:enterobacterial common antigen biosynthetic process"/>
    <property type="evidence" value="ECO:0007669"/>
    <property type="project" value="TreeGrafter"/>
</dbReference>
<protein>
    <recommendedName>
        <fullName evidence="8">Acyltransferase 3 domain-containing protein</fullName>
    </recommendedName>
</protein>
<feature type="transmembrane region" description="Helical" evidence="7">
    <location>
        <begin position="212"/>
        <end position="236"/>
    </location>
</feature>
<feature type="transmembrane region" description="Helical" evidence="7">
    <location>
        <begin position="188"/>
        <end position="206"/>
    </location>
</feature>
<dbReference type="GO" id="GO:0005886">
    <property type="term" value="C:plasma membrane"/>
    <property type="evidence" value="ECO:0007669"/>
    <property type="project" value="UniProtKB-SubCell"/>
</dbReference>
<feature type="transmembrane region" description="Helical" evidence="7">
    <location>
        <begin position="257"/>
        <end position="276"/>
    </location>
</feature>
<organism evidence="9 10">
    <name type="scientific">Hoylesella timonensis S9-PR14</name>
    <dbReference type="NCBI Taxonomy" id="1401062"/>
    <lineage>
        <taxon>Bacteria</taxon>
        <taxon>Pseudomonadati</taxon>
        <taxon>Bacteroidota</taxon>
        <taxon>Bacteroidia</taxon>
        <taxon>Bacteroidales</taxon>
        <taxon>Prevotellaceae</taxon>
        <taxon>Hoylesella</taxon>
    </lineage>
</organism>
<proteinExistence type="inferred from homology"/>
<dbReference type="RefSeq" id="WP_036926871.1">
    <property type="nucleotide sequence ID" value="NZ_JRPQ01000072.1"/>
</dbReference>
<evidence type="ECO:0000313" key="10">
    <source>
        <dbReference type="Proteomes" id="UP000029723"/>
    </source>
</evidence>
<dbReference type="InterPro" id="IPR002656">
    <property type="entry name" value="Acyl_transf_3_dom"/>
</dbReference>
<evidence type="ECO:0000256" key="6">
    <source>
        <dbReference type="ARBA" id="ARBA00023136"/>
    </source>
</evidence>
<gene>
    <name evidence="9" type="ORF">HMPREF9304_04860</name>
</gene>
<evidence type="ECO:0000256" key="3">
    <source>
        <dbReference type="ARBA" id="ARBA00022475"/>
    </source>
</evidence>
<feature type="transmembrane region" description="Helical" evidence="7">
    <location>
        <begin position="105"/>
        <end position="123"/>
    </location>
</feature>
<feature type="transmembrane region" description="Helical" evidence="7">
    <location>
        <begin position="160"/>
        <end position="176"/>
    </location>
</feature>
<comment type="similarity">
    <text evidence="2">Belongs to the acyltransferase 3 family.</text>
</comment>
<evidence type="ECO:0000256" key="2">
    <source>
        <dbReference type="ARBA" id="ARBA00007400"/>
    </source>
</evidence>
<dbReference type="GO" id="GO:0016413">
    <property type="term" value="F:O-acetyltransferase activity"/>
    <property type="evidence" value="ECO:0007669"/>
    <property type="project" value="TreeGrafter"/>
</dbReference>
<dbReference type="AlphaFoldDB" id="A0A098YUR0"/>
<reference evidence="9 10" key="1">
    <citation type="submission" date="2014-07" db="EMBL/GenBank/DDBJ databases">
        <authorList>
            <person name="McCorrison J."/>
            <person name="Sanka R."/>
            <person name="Torralba M."/>
            <person name="Gillis M."/>
            <person name="Haft D.H."/>
            <person name="Methe B."/>
            <person name="Sutton G."/>
            <person name="Nelson K.E."/>
        </authorList>
    </citation>
    <scope>NUCLEOTIDE SEQUENCE [LARGE SCALE GENOMIC DNA]</scope>
    <source>
        <strain evidence="9 10">S9-PR14</strain>
    </source>
</reference>
<keyword evidence="5 7" id="KW-1133">Transmembrane helix</keyword>
<keyword evidence="3" id="KW-1003">Cell membrane</keyword>
<dbReference type="Pfam" id="PF01757">
    <property type="entry name" value="Acyl_transf_3"/>
    <property type="match status" value="1"/>
</dbReference>
<evidence type="ECO:0000256" key="4">
    <source>
        <dbReference type="ARBA" id="ARBA00022692"/>
    </source>
</evidence>
<accession>A0A098YUR0</accession>
<evidence type="ECO:0000256" key="5">
    <source>
        <dbReference type="ARBA" id="ARBA00022989"/>
    </source>
</evidence>
<keyword evidence="4 7" id="KW-0812">Transmembrane</keyword>